<evidence type="ECO:0000256" key="1">
    <source>
        <dbReference type="SAM" id="MobiDB-lite"/>
    </source>
</evidence>
<evidence type="ECO:0000259" key="2">
    <source>
        <dbReference type="Pfam" id="PF01261"/>
    </source>
</evidence>
<dbReference type="Gene3D" id="3.20.20.150">
    <property type="entry name" value="Divalent-metal-dependent TIM barrel enzymes"/>
    <property type="match status" value="1"/>
</dbReference>
<dbReference type="RefSeq" id="XP_009216389.1">
    <property type="nucleotide sequence ID" value="XM_009218125.1"/>
</dbReference>
<dbReference type="PANTHER" id="PTHR12110:SF21">
    <property type="entry name" value="XYLOSE ISOMERASE-LIKE TIM BARREL DOMAIN-CONTAINING PROTEIN"/>
    <property type="match status" value="1"/>
</dbReference>
<reference evidence="3" key="3">
    <citation type="submission" date="2010-09" db="EMBL/GenBank/DDBJ databases">
        <title>Annotation of Gaeumannomyces graminis var. tritici R3-111a-1.</title>
        <authorList>
            <consortium name="The Broad Institute Genome Sequencing Platform"/>
            <person name="Ma L.-J."/>
            <person name="Dead R."/>
            <person name="Young S.K."/>
            <person name="Zeng Q."/>
            <person name="Gargeya S."/>
            <person name="Fitzgerald M."/>
            <person name="Haas B."/>
            <person name="Abouelleil A."/>
            <person name="Alvarado L."/>
            <person name="Arachchi H.M."/>
            <person name="Berlin A."/>
            <person name="Brown A."/>
            <person name="Chapman S.B."/>
            <person name="Chen Z."/>
            <person name="Dunbar C."/>
            <person name="Freedman E."/>
            <person name="Gearin G."/>
            <person name="Gellesch M."/>
            <person name="Goldberg J."/>
            <person name="Griggs A."/>
            <person name="Gujja S."/>
            <person name="Heiman D."/>
            <person name="Howarth C."/>
            <person name="Larson L."/>
            <person name="Lui A."/>
            <person name="MacDonald P.J.P."/>
            <person name="Mehta T."/>
            <person name="Montmayeur A."/>
            <person name="Murphy C."/>
            <person name="Neiman D."/>
            <person name="Pearson M."/>
            <person name="Priest M."/>
            <person name="Roberts A."/>
            <person name="Saif S."/>
            <person name="Shea T."/>
            <person name="Shenoy N."/>
            <person name="Sisk P."/>
            <person name="Stolte C."/>
            <person name="Sykes S."/>
            <person name="Yandava C."/>
            <person name="Wortman J."/>
            <person name="Nusbaum C."/>
            <person name="Birren B."/>
        </authorList>
    </citation>
    <scope>NUCLEOTIDE SEQUENCE</scope>
    <source>
        <strain evidence="3">R3-111a-1</strain>
    </source>
</reference>
<gene>
    <name evidence="4" type="primary">20340838</name>
    <name evidence="3" type="ORF">GGTG_00380</name>
</gene>
<dbReference type="PANTHER" id="PTHR12110">
    <property type="entry name" value="HYDROXYPYRUVATE ISOMERASE"/>
    <property type="match status" value="1"/>
</dbReference>
<evidence type="ECO:0000313" key="4">
    <source>
        <dbReference type="EnsemblFungi" id="EJT80380"/>
    </source>
</evidence>
<reference evidence="3" key="2">
    <citation type="submission" date="2010-07" db="EMBL/GenBank/DDBJ databases">
        <authorList>
            <consortium name="The Broad Institute Genome Sequencing Platform"/>
            <consortium name="Broad Institute Genome Sequencing Center for Infectious Disease"/>
            <person name="Ma L.-J."/>
            <person name="Dead R."/>
            <person name="Young S."/>
            <person name="Zeng Q."/>
            <person name="Koehrsen M."/>
            <person name="Alvarado L."/>
            <person name="Berlin A."/>
            <person name="Chapman S.B."/>
            <person name="Chen Z."/>
            <person name="Freedman E."/>
            <person name="Gellesch M."/>
            <person name="Goldberg J."/>
            <person name="Griggs A."/>
            <person name="Gujja S."/>
            <person name="Heilman E.R."/>
            <person name="Heiman D."/>
            <person name="Hepburn T."/>
            <person name="Howarth C."/>
            <person name="Jen D."/>
            <person name="Larson L."/>
            <person name="Mehta T."/>
            <person name="Neiman D."/>
            <person name="Pearson M."/>
            <person name="Roberts A."/>
            <person name="Saif S."/>
            <person name="Shea T."/>
            <person name="Shenoy N."/>
            <person name="Sisk P."/>
            <person name="Stolte C."/>
            <person name="Sykes S."/>
            <person name="Walk T."/>
            <person name="White J."/>
            <person name="Yandava C."/>
            <person name="Haas B."/>
            <person name="Nusbaum C."/>
            <person name="Birren B."/>
        </authorList>
    </citation>
    <scope>NUCLEOTIDE SEQUENCE</scope>
    <source>
        <strain evidence="3">R3-111a-1</strain>
    </source>
</reference>
<dbReference type="EnsemblFungi" id="EJT80380">
    <property type="protein sequence ID" value="EJT80380"/>
    <property type="gene ID" value="GGTG_00380"/>
</dbReference>
<evidence type="ECO:0000313" key="3">
    <source>
        <dbReference type="EMBL" id="EJT80380.1"/>
    </source>
</evidence>
<feature type="domain" description="Xylose isomerase-like TIM barrel" evidence="2">
    <location>
        <begin position="67"/>
        <end position="367"/>
    </location>
</feature>
<dbReference type="STRING" id="644352.J3NGJ0"/>
<keyword evidence="5" id="KW-1185">Reference proteome</keyword>
<sequence length="409" mass="44473">MFGYLNSLWQSSPSASISRDTSPKVKKAAIDTSRRSPLATNTMGCQLAISTMSLGRCFAGHTLERRLQLASQHGYRGIELWHEDLLDVGDRLAGGSDTPARRIRAASLVRGMCVALGLEVVCLQPFMHYEALADRAAHARRLAELAHWVDLAHALGTDLVAVPSSFLPEGQVSADAGLVAADLRAAADLCAAADPPLRLTYEALSWGTHVDTWEASWAAVQAADRPNLGICLDTFNIGARIYADPADPSGRTADCDAAVAESMARLVRVVDVAKVFYVQVVDGERLPDGPLVEGHRFHVAGQLPRMSWSRNCRLFYREEDRGAYLPVRDIAAAIFNGLGFRGWVSLELFNRRMNDADPEVPRELARRGVESWDRLCADMSTGDGEWESAAAGGQADDTSAGAHQQYSRL</sequence>
<dbReference type="SUPFAM" id="SSF51658">
    <property type="entry name" value="Xylose isomerase-like"/>
    <property type="match status" value="1"/>
</dbReference>
<accession>J3NGJ0</accession>
<dbReference type="EMBL" id="GL385395">
    <property type="protein sequence ID" value="EJT80380.1"/>
    <property type="molecule type" value="Genomic_DNA"/>
</dbReference>
<dbReference type="Pfam" id="PF01261">
    <property type="entry name" value="AP_endonuc_2"/>
    <property type="match status" value="1"/>
</dbReference>
<dbReference type="GeneID" id="20340838"/>
<reference evidence="4" key="4">
    <citation type="journal article" date="2015" name="G3 (Bethesda)">
        <title>Genome sequences of three phytopathogenic species of the Magnaporthaceae family of fungi.</title>
        <authorList>
            <person name="Okagaki L.H."/>
            <person name="Nunes C.C."/>
            <person name="Sailsbery J."/>
            <person name="Clay B."/>
            <person name="Brown D."/>
            <person name="John T."/>
            <person name="Oh Y."/>
            <person name="Young N."/>
            <person name="Fitzgerald M."/>
            <person name="Haas B.J."/>
            <person name="Zeng Q."/>
            <person name="Young S."/>
            <person name="Adiconis X."/>
            <person name="Fan L."/>
            <person name="Levin J.Z."/>
            <person name="Mitchell T.K."/>
            <person name="Okubara P.A."/>
            <person name="Farman M.L."/>
            <person name="Kohn L.M."/>
            <person name="Birren B."/>
            <person name="Ma L.-J."/>
            <person name="Dean R.A."/>
        </authorList>
    </citation>
    <scope>NUCLEOTIDE SEQUENCE</scope>
    <source>
        <strain evidence="4">R3-111a-1</strain>
    </source>
</reference>
<organism evidence="3">
    <name type="scientific">Gaeumannomyces tritici (strain R3-111a-1)</name>
    <name type="common">Wheat and barley take-all root rot fungus</name>
    <name type="synonym">Gaeumannomyces graminis var. tritici</name>
    <dbReference type="NCBI Taxonomy" id="644352"/>
    <lineage>
        <taxon>Eukaryota</taxon>
        <taxon>Fungi</taxon>
        <taxon>Dikarya</taxon>
        <taxon>Ascomycota</taxon>
        <taxon>Pezizomycotina</taxon>
        <taxon>Sordariomycetes</taxon>
        <taxon>Sordariomycetidae</taxon>
        <taxon>Magnaporthales</taxon>
        <taxon>Magnaporthaceae</taxon>
        <taxon>Gaeumannomyces</taxon>
    </lineage>
</organism>
<dbReference type="InterPro" id="IPR036237">
    <property type="entry name" value="Xyl_isomerase-like_sf"/>
</dbReference>
<proteinExistence type="predicted"/>
<dbReference type="HOGENOM" id="CLU_035063_0_0_1"/>
<dbReference type="AlphaFoldDB" id="J3NGJ0"/>
<evidence type="ECO:0000313" key="5">
    <source>
        <dbReference type="Proteomes" id="UP000006039"/>
    </source>
</evidence>
<dbReference type="eggNOG" id="ENOG502S1RE">
    <property type="taxonomic scope" value="Eukaryota"/>
</dbReference>
<reference evidence="4" key="5">
    <citation type="submission" date="2018-04" db="UniProtKB">
        <authorList>
            <consortium name="EnsemblFungi"/>
        </authorList>
    </citation>
    <scope>IDENTIFICATION</scope>
    <source>
        <strain evidence="4">R3-111a-1</strain>
    </source>
</reference>
<reference evidence="5" key="1">
    <citation type="submission" date="2010-07" db="EMBL/GenBank/DDBJ databases">
        <title>The genome sequence of Gaeumannomyces graminis var. tritici strain R3-111a-1.</title>
        <authorList>
            <consortium name="The Broad Institute Genome Sequencing Platform"/>
            <person name="Ma L.-J."/>
            <person name="Dead R."/>
            <person name="Young S."/>
            <person name="Zeng Q."/>
            <person name="Koehrsen M."/>
            <person name="Alvarado L."/>
            <person name="Berlin A."/>
            <person name="Chapman S.B."/>
            <person name="Chen Z."/>
            <person name="Freedman E."/>
            <person name="Gellesch M."/>
            <person name="Goldberg J."/>
            <person name="Griggs A."/>
            <person name="Gujja S."/>
            <person name="Heilman E.R."/>
            <person name="Heiman D."/>
            <person name="Hepburn T."/>
            <person name="Howarth C."/>
            <person name="Jen D."/>
            <person name="Larson L."/>
            <person name="Mehta T."/>
            <person name="Neiman D."/>
            <person name="Pearson M."/>
            <person name="Roberts A."/>
            <person name="Saif S."/>
            <person name="Shea T."/>
            <person name="Shenoy N."/>
            <person name="Sisk P."/>
            <person name="Stolte C."/>
            <person name="Sykes S."/>
            <person name="Walk T."/>
            <person name="White J."/>
            <person name="Yandava C."/>
            <person name="Haas B."/>
            <person name="Nusbaum C."/>
            <person name="Birren B."/>
        </authorList>
    </citation>
    <scope>NUCLEOTIDE SEQUENCE [LARGE SCALE GENOMIC DNA]</scope>
    <source>
        <strain evidence="5">R3-111a-1</strain>
    </source>
</reference>
<dbReference type="OrthoDB" id="5360893at2759"/>
<dbReference type="Proteomes" id="UP000006039">
    <property type="component" value="Unassembled WGS sequence"/>
</dbReference>
<protein>
    <recommendedName>
        <fullName evidence="2">Xylose isomerase-like TIM barrel domain-containing protein</fullName>
    </recommendedName>
</protein>
<name>J3NGJ0_GAET3</name>
<feature type="region of interest" description="Disordered" evidence="1">
    <location>
        <begin position="383"/>
        <end position="409"/>
    </location>
</feature>
<dbReference type="InterPro" id="IPR050312">
    <property type="entry name" value="IolE/XylAMocC-like"/>
</dbReference>
<dbReference type="InterPro" id="IPR013022">
    <property type="entry name" value="Xyl_isomerase-like_TIM-brl"/>
</dbReference>
<dbReference type="VEuPathDB" id="FungiDB:GGTG_00380"/>